<dbReference type="HOGENOM" id="CLU_1562759_0_0_1"/>
<protein>
    <submittedName>
        <fullName evidence="1">Uncharacterized protein</fullName>
    </submittedName>
</protein>
<dbReference type="Proteomes" id="UP000020467">
    <property type="component" value="Unassembled WGS sequence"/>
</dbReference>
<dbReference type="AlphaFoldDB" id="A0A010QXX4"/>
<sequence length="171" mass="18974">MLRESDELPSCAIVLRWTPNQPKFGQFLVFDIVWRQQSPVYQESVSGQQNDIADGYDTALIRLARRYVGGAMRGSLDAGTDRLHSQNEASLSLKPVQPKVAQKQPAFHKVTLGLVRGGARLKQNTGTSSEGLPYQAQDRSVDLQEVQGMAVERRRKGEASFLVLYISNGEV</sequence>
<comment type="caution">
    <text evidence="1">The sequence shown here is derived from an EMBL/GenBank/DDBJ whole genome shotgun (WGS) entry which is preliminary data.</text>
</comment>
<dbReference type="EMBL" id="JARH01000128">
    <property type="protein sequence ID" value="EXF85072.1"/>
    <property type="molecule type" value="Genomic_DNA"/>
</dbReference>
<gene>
    <name evidence="1" type="ORF">CFIO01_13467</name>
</gene>
<name>A0A010QXX4_9PEZI</name>
<accession>A0A010QXX4</accession>
<evidence type="ECO:0000313" key="2">
    <source>
        <dbReference type="Proteomes" id="UP000020467"/>
    </source>
</evidence>
<dbReference type="KEGG" id="cfj:CFIO01_13467"/>
<keyword evidence="2" id="KW-1185">Reference proteome</keyword>
<proteinExistence type="predicted"/>
<organism evidence="1 2">
    <name type="scientific">Colletotrichum fioriniae PJ7</name>
    <dbReference type="NCBI Taxonomy" id="1445577"/>
    <lineage>
        <taxon>Eukaryota</taxon>
        <taxon>Fungi</taxon>
        <taxon>Dikarya</taxon>
        <taxon>Ascomycota</taxon>
        <taxon>Pezizomycotina</taxon>
        <taxon>Sordariomycetes</taxon>
        <taxon>Hypocreomycetidae</taxon>
        <taxon>Glomerellales</taxon>
        <taxon>Glomerellaceae</taxon>
        <taxon>Colletotrichum</taxon>
        <taxon>Colletotrichum acutatum species complex</taxon>
    </lineage>
</organism>
<reference evidence="1 2" key="1">
    <citation type="submission" date="2014-02" db="EMBL/GenBank/DDBJ databases">
        <title>The genome sequence of Colletotrichum fioriniae PJ7.</title>
        <authorList>
            <person name="Baroncelli R."/>
            <person name="Thon M.R."/>
        </authorList>
    </citation>
    <scope>NUCLEOTIDE SEQUENCE [LARGE SCALE GENOMIC DNA]</scope>
    <source>
        <strain evidence="1 2">PJ7</strain>
    </source>
</reference>
<evidence type="ECO:0000313" key="1">
    <source>
        <dbReference type="EMBL" id="EXF85072.1"/>
    </source>
</evidence>